<dbReference type="SUPFAM" id="SSF54001">
    <property type="entry name" value="Cysteine proteinases"/>
    <property type="match status" value="1"/>
</dbReference>
<dbReference type="PANTHER" id="PTHR47053">
    <property type="entry name" value="MUREIN DD-ENDOPEPTIDASE MEPH-RELATED"/>
    <property type="match status" value="1"/>
</dbReference>
<name>J5WM19_9FIRM</name>
<evidence type="ECO:0000313" key="7">
    <source>
        <dbReference type="EMBL" id="EJU22952.1"/>
    </source>
</evidence>
<accession>J5WM19</accession>
<dbReference type="GO" id="GO:0006508">
    <property type="term" value="P:proteolysis"/>
    <property type="evidence" value="ECO:0007669"/>
    <property type="project" value="UniProtKB-KW"/>
</dbReference>
<keyword evidence="8" id="KW-1185">Reference proteome</keyword>
<gene>
    <name evidence="7" type="ORF">HMPREF1143_0475</name>
</gene>
<organism evidence="7 8">
    <name type="scientific">Peptoanaerobacter stomatis</name>
    <dbReference type="NCBI Taxonomy" id="796937"/>
    <lineage>
        <taxon>Bacteria</taxon>
        <taxon>Bacillati</taxon>
        <taxon>Bacillota</taxon>
        <taxon>Clostridia</taxon>
        <taxon>Peptostreptococcales</taxon>
        <taxon>Filifactoraceae</taxon>
        <taxon>Peptoanaerobacter</taxon>
    </lineage>
</organism>
<dbReference type="Pfam" id="PF00877">
    <property type="entry name" value="NLPC_P60"/>
    <property type="match status" value="1"/>
</dbReference>
<evidence type="ECO:0000256" key="2">
    <source>
        <dbReference type="ARBA" id="ARBA00022670"/>
    </source>
</evidence>
<dbReference type="AlphaFoldDB" id="J5WM19"/>
<proteinExistence type="inferred from homology"/>
<evidence type="ECO:0000256" key="1">
    <source>
        <dbReference type="ARBA" id="ARBA00007074"/>
    </source>
</evidence>
<dbReference type="PROSITE" id="PS51935">
    <property type="entry name" value="NLPC_P60"/>
    <property type="match status" value="1"/>
</dbReference>
<comment type="caution">
    <text evidence="7">The sequence shown here is derived from an EMBL/GenBank/DDBJ whole genome shotgun (WGS) entry which is preliminary data.</text>
</comment>
<dbReference type="InterPro" id="IPR051202">
    <property type="entry name" value="Peptidase_C40"/>
</dbReference>
<comment type="similarity">
    <text evidence="1">Belongs to the peptidase C40 family.</text>
</comment>
<dbReference type="Proteomes" id="UP000005244">
    <property type="component" value="Unassembled WGS sequence"/>
</dbReference>
<keyword evidence="3" id="KW-0378">Hydrolase</keyword>
<evidence type="ECO:0000256" key="3">
    <source>
        <dbReference type="ARBA" id="ARBA00022801"/>
    </source>
</evidence>
<evidence type="ECO:0000256" key="4">
    <source>
        <dbReference type="ARBA" id="ARBA00022807"/>
    </source>
</evidence>
<reference evidence="7 8" key="1">
    <citation type="submission" date="2012-07" db="EMBL/GenBank/DDBJ databases">
        <authorList>
            <person name="Durkin A.S."/>
            <person name="McCorrison J."/>
            <person name="Torralba M."/>
            <person name="Gillis M."/>
            <person name="Methe B."/>
            <person name="Sutton G."/>
            <person name="Nelson K.E."/>
        </authorList>
    </citation>
    <scope>NUCLEOTIDE SEQUENCE [LARGE SCALE GENOMIC DNA]</scope>
    <source>
        <strain evidence="7 8">OBRC8</strain>
    </source>
</reference>
<protein>
    <submittedName>
        <fullName evidence="7">NlpC/P60 family protein</fullName>
    </submittedName>
</protein>
<sequence length="217" mass="24934">MKTRADILNYAKSLIGYTNYKMGAKYYNYNNDVNKPKLLDCSGFVVWAYKMSGFSVPDGTYHQWQTSHEISSKDLKVGDIGIKEQGGLGMYNHVGIYAGNGYWIHCNYSRNGVTLEKTDIFKYYRRFNNIIFEDDKQSKPNSNKKDDNKTSTTKANSKKEDDEMIEQKEFIVNNKKVKLDTIFKDNKNYVSLQSLKDAGLINASYDKENKIAVITSK</sequence>
<dbReference type="PANTHER" id="PTHR47053:SF1">
    <property type="entry name" value="MUREIN DD-ENDOPEPTIDASE MEPH-RELATED"/>
    <property type="match status" value="1"/>
</dbReference>
<dbReference type="GO" id="GO:0008234">
    <property type="term" value="F:cysteine-type peptidase activity"/>
    <property type="evidence" value="ECO:0007669"/>
    <property type="project" value="UniProtKB-KW"/>
</dbReference>
<evidence type="ECO:0000256" key="5">
    <source>
        <dbReference type="SAM" id="MobiDB-lite"/>
    </source>
</evidence>
<dbReference type="RefSeq" id="WP_009530846.1">
    <property type="nucleotide sequence ID" value="NZ_ALNK01000017.1"/>
</dbReference>
<feature type="compositionally biased region" description="Basic and acidic residues" evidence="5">
    <location>
        <begin position="135"/>
        <end position="149"/>
    </location>
</feature>
<evidence type="ECO:0000313" key="8">
    <source>
        <dbReference type="Proteomes" id="UP000005244"/>
    </source>
</evidence>
<dbReference type="InterPro" id="IPR038765">
    <property type="entry name" value="Papain-like_cys_pep_sf"/>
</dbReference>
<evidence type="ECO:0000259" key="6">
    <source>
        <dbReference type="PROSITE" id="PS51935"/>
    </source>
</evidence>
<dbReference type="InterPro" id="IPR000064">
    <property type="entry name" value="NLP_P60_dom"/>
</dbReference>
<keyword evidence="2" id="KW-0645">Protease</keyword>
<dbReference type="Gene3D" id="3.90.1720.10">
    <property type="entry name" value="endopeptidase domain like (from Nostoc punctiforme)"/>
    <property type="match status" value="1"/>
</dbReference>
<dbReference type="EMBL" id="ALNK01000017">
    <property type="protein sequence ID" value="EJU22952.1"/>
    <property type="molecule type" value="Genomic_DNA"/>
</dbReference>
<keyword evidence="4" id="KW-0788">Thiol protease</keyword>
<feature type="domain" description="NlpC/P60" evidence="6">
    <location>
        <begin position="1"/>
        <end position="135"/>
    </location>
</feature>
<feature type="region of interest" description="Disordered" evidence="5">
    <location>
        <begin position="135"/>
        <end position="161"/>
    </location>
</feature>